<dbReference type="EMBL" id="QUAH01000001">
    <property type="protein sequence ID" value="RFT17007.1"/>
    <property type="molecule type" value="Genomic_DNA"/>
</dbReference>
<organism evidence="4 5">
    <name type="scientific">Candidatus Saccharicenans subterraneus</name>
    <dbReference type="NCBI Taxonomy" id="2508984"/>
    <lineage>
        <taxon>Bacteria</taxon>
        <taxon>Candidatus Aminicenantota</taxon>
        <taxon>Candidatus Aminicenantia</taxon>
        <taxon>Candidatus Aminicenantales</taxon>
        <taxon>Candidatus Saccharicenantaceae</taxon>
        <taxon>Candidatus Saccharicenans</taxon>
    </lineage>
</organism>
<dbReference type="PANTHER" id="PTHR44591:SF3">
    <property type="entry name" value="RESPONSE REGULATORY DOMAIN-CONTAINING PROTEIN"/>
    <property type="match status" value="1"/>
</dbReference>
<evidence type="ECO:0000313" key="4">
    <source>
        <dbReference type="EMBL" id="RFT17007.1"/>
    </source>
</evidence>
<dbReference type="PROSITE" id="PS50110">
    <property type="entry name" value="RESPONSE_REGULATORY"/>
    <property type="match status" value="1"/>
</dbReference>
<keyword evidence="1 2" id="KW-0597">Phosphoprotein</keyword>
<dbReference type="SUPFAM" id="SSF52172">
    <property type="entry name" value="CheY-like"/>
    <property type="match status" value="1"/>
</dbReference>
<dbReference type="Proteomes" id="UP000257323">
    <property type="component" value="Unassembled WGS sequence"/>
</dbReference>
<name>A0A3E2BQT9_9BACT</name>
<evidence type="ECO:0000256" key="1">
    <source>
        <dbReference type="ARBA" id="ARBA00022553"/>
    </source>
</evidence>
<dbReference type="SMART" id="SM00448">
    <property type="entry name" value="REC"/>
    <property type="match status" value="1"/>
</dbReference>
<reference evidence="4 5" key="1">
    <citation type="submission" date="2018-08" db="EMBL/GenBank/DDBJ databases">
        <title>Genome analysis of the thermophilic bacterium of the candidate phylum Aminicenantes from deep subsurface aquifer revealed its physiology and ecological role.</title>
        <authorList>
            <person name="Kadnikov V.V."/>
            <person name="Mardanov A.V."/>
            <person name="Beletsky A.V."/>
            <person name="Karnachuk O.V."/>
            <person name="Ravin N.V."/>
        </authorList>
    </citation>
    <scope>NUCLEOTIDE SEQUENCE [LARGE SCALE GENOMIC DNA]</scope>
    <source>
        <strain evidence="4">BY38</strain>
    </source>
</reference>
<gene>
    <name evidence="4" type="ORF">OP8BY_0949</name>
</gene>
<protein>
    <submittedName>
        <fullName evidence="4">Two-component response regulator</fullName>
    </submittedName>
</protein>
<dbReference type="PANTHER" id="PTHR44591">
    <property type="entry name" value="STRESS RESPONSE REGULATOR PROTEIN 1"/>
    <property type="match status" value="1"/>
</dbReference>
<evidence type="ECO:0000313" key="5">
    <source>
        <dbReference type="Proteomes" id="UP000257323"/>
    </source>
</evidence>
<dbReference type="InterPro" id="IPR011006">
    <property type="entry name" value="CheY-like_superfamily"/>
</dbReference>
<accession>A0A3E2BQT9</accession>
<feature type="domain" description="Response regulatory" evidence="3">
    <location>
        <begin position="6"/>
        <end position="122"/>
    </location>
</feature>
<proteinExistence type="predicted"/>
<evidence type="ECO:0000259" key="3">
    <source>
        <dbReference type="PROSITE" id="PS50110"/>
    </source>
</evidence>
<dbReference type="Gene3D" id="3.40.50.2300">
    <property type="match status" value="1"/>
</dbReference>
<dbReference type="Pfam" id="PF00072">
    <property type="entry name" value="Response_reg"/>
    <property type="match status" value="1"/>
</dbReference>
<dbReference type="InterPro" id="IPR050595">
    <property type="entry name" value="Bact_response_regulator"/>
</dbReference>
<evidence type="ECO:0000256" key="2">
    <source>
        <dbReference type="PROSITE-ProRule" id="PRU00169"/>
    </source>
</evidence>
<dbReference type="GO" id="GO:0000160">
    <property type="term" value="P:phosphorelay signal transduction system"/>
    <property type="evidence" value="ECO:0007669"/>
    <property type="project" value="InterPro"/>
</dbReference>
<sequence>MPDKTKVLVIDDDPAICVSVKAILEASGYETATALSGKEGLELFRRLNPDIVLCDMMMEDIDAGAKVAKVIKEERPELPVFLLSTIGEATARTIGLDELGFNGVFQKPVNFDLLLSVLEKHRKKA</sequence>
<feature type="modified residue" description="4-aspartylphosphate" evidence="2">
    <location>
        <position position="55"/>
    </location>
</feature>
<dbReference type="InterPro" id="IPR001789">
    <property type="entry name" value="Sig_transdc_resp-reg_receiver"/>
</dbReference>
<comment type="caution">
    <text evidence="4">The sequence shown here is derived from an EMBL/GenBank/DDBJ whole genome shotgun (WGS) entry which is preliminary data.</text>
</comment>
<dbReference type="AlphaFoldDB" id="A0A3E2BQT9"/>